<evidence type="ECO:0000313" key="3">
    <source>
        <dbReference type="Proteomes" id="UP000215914"/>
    </source>
</evidence>
<dbReference type="AlphaFoldDB" id="A0A9K3E6C4"/>
<evidence type="ECO:0000313" key="2">
    <source>
        <dbReference type="EMBL" id="KAF5767583.1"/>
    </source>
</evidence>
<comment type="caution">
    <text evidence="2">The sequence shown here is derived from an EMBL/GenBank/DDBJ whole genome shotgun (WGS) entry which is preliminary data.</text>
</comment>
<keyword evidence="3" id="KW-1185">Reference proteome</keyword>
<accession>A0A9K3E6C4</accession>
<protein>
    <submittedName>
        <fullName evidence="2">Uncharacterized protein</fullName>
    </submittedName>
</protein>
<evidence type="ECO:0000256" key="1">
    <source>
        <dbReference type="SAM" id="MobiDB-lite"/>
    </source>
</evidence>
<proteinExistence type="predicted"/>
<name>A0A9K3E6C4_HELAN</name>
<dbReference type="Gramene" id="mRNA:HanXRQr2_Chr14g0626011">
    <property type="protein sequence ID" value="CDS:HanXRQr2_Chr14g0626011.1"/>
    <property type="gene ID" value="HanXRQr2_Chr14g0626011"/>
</dbReference>
<gene>
    <name evidence="2" type="ORF">HanXRQr2_Chr14g0626011</name>
</gene>
<sequence>MYASNEVDGESFTAQSAQGRLSSTSFLGKKVFSGATRLSECGSNISSWSSSWDGSKKSFLSSFDHLRSSSSS</sequence>
<organism evidence="2 3">
    <name type="scientific">Helianthus annuus</name>
    <name type="common">Common sunflower</name>
    <dbReference type="NCBI Taxonomy" id="4232"/>
    <lineage>
        <taxon>Eukaryota</taxon>
        <taxon>Viridiplantae</taxon>
        <taxon>Streptophyta</taxon>
        <taxon>Embryophyta</taxon>
        <taxon>Tracheophyta</taxon>
        <taxon>Spermatophyta</taxon>
        <taxon>Magnoliopsida</taxon>
        <taxon>eudicotyledons</taxon>
        <taxon>Gunneridae</taxon>
        <taxon>Pentapetalae</taxon>
        <taxon>asterids</taxon>
        <taxon>campanulids</taxon>
        <taxon>Asterales</taxon>
        <taxon>Asteraceae</taxon>
        <taxon>Asteroideae</taxon>
        <taxon>Heliantheae alliance</taxon>
        <taxon>Heliantheae</taxon>
        <taxon>Helianthus</taxon>
    </lineage>
</organism>
<feature type="region of interest" description="Disordered" evidence="1">
    <location>
        <begin position="1"/>
        <end position="20"/>
    </location>
</feature>
<reference evidence="2" key="2">
    <citation type="submission" date="2020-06" db="EMBL/GenBank/DDBJ databases">
        <title>Helianthus annuus Genome sequencing and assembly Release 2.</title>
        <authorList>
            <person name="Gouzy J."/>
            <person name="Langlade N."/>
            <person name="Munos S."/>
        </authorList>
    </citation>
    <scope>NUCLEOTIDE SEQUENCE</scope>
    <source>
        <tissue evidence="2">Leaves</tissue>
    </source>
</reference>
<reference evidence="2" key="1">
    <citation type="journal article" date="2017" name="Nature">
        <title>The sunflower genome provides insights into oil metabolism, flowering and Asterid evolution.</title>
        <authorList>
            <person name="Badouin H."/>
            <person name="Gouzy J."/>
            <person name="Grassa C.J."/>
            <person name="Murat F."/>
            <person name="Staton S.E."/>
            <person name="Cottret L."/>
            <person name="Lelandais-Briere C."/>
            <person name="Owens G.L."/>
            <person name="Carrere S."/>
            <person name="Mayjonade B."/>
            <person name="Legrand L."/>
            <person name="Gill N."/>
            <person name="Kane N.C."/>
            <person name="Bowers J.E."/>
            <person name="Hubner S."/>
            <person name="Bellec A."/>
            <person name="Berard A."/>
            <person name="Berges H."/>
            <person name="Blanchet N."/>
            <person name="Boniface M.C."/>
            <person name="Brunel D."/>
            <person name="Catrice O."/>
            <person name="Chaidir N."/>
            <person name="Claudel C."/>
            <person name="Donnadieu C."/>
            <person name="Faraut T."/>
            <person name="Fievet G."/>
            <person name="Helmstetter N."/>
            <person name="King M."/>
            <person name="Knapp S.J."/>
            <person name="Lai Z."/>
            <person name="Le Paslier M.C."/>
            <person name="Lippi Y."/>
            <person name="Lorenzon L."/>
            <person name="Mandel J.R."/>
            <person name="Marage G."/>
            <person name="Marchand G."/>
            <person name="Marquand E."/>
            <person name="Bret-Mestries E."/>
            <person name="Morien E."/>
            <person name="Nambeesan S."/>
            <person name="Nguyen T."/>
            <person name="Pegot-Espagnet P."/>
            <person name="Pouilly N."/>
            <person name="Raftis F."/>
            <person name="Sallet E."/>
            <person name="Schiex T."/>
            <person name="Thomas J."/>
            <person name="Vandecasteele C."/>
            <person name="Vares D."/>
            <person name="Vear F."/>
            <person name="Vautrin S."/>
            <person name="Crespi M."/>
            <person name="Mangin B."/>
            <person name="Burke J.M."/>
            <person name="Salse J."/>
            <person name="Munos S."/>
            <person name="Vincourt P."/>
            <person name="Rieseberg L.H."/>
            <person name="Langlade N.B."/>
        </authorList>
    </citation>
    <scope>NUCLEOTIDE SEQUENCE</scope>
    <source>
        <tissue evidence="2">Leaves</tissue>
    </source>
</reference>
<dbReference type="EMBL" id="MNCJ02000329">
    <property type="protein sequence ID" value="KAF5767583.1"/>
    <property type="molecule type" value="Genomic_DNA"/>
</dbReference>
<dbReference type="Proteomes" id="UP000215914">
    <property type="component" value="Unassembled WGS sequence"/>
</dbReference>